<evidence type="ECO:0000256" key="4">
    <source>
        <dbReference type="ARBA" id="ARBA00023136"/>
    </source>
</evidence>
<evidence type="ECO:0000256" key="3">
    <source>
        <dbReference type="ARBA" id="ARBA00022989"/>
    </source>
</evidence>
<comment type="subcellular location">
    <subcellularLocation>
        <location evidence="1">Membrane</location>
        <topology evidence="1">Single-pass membrane protein</topology>
    </subcellularLocation>
</comment>
<protein>
    <recommendedName>
        <fullName evidence="9">Cytochrome oxidase c assembly-domain-containing protein</fullName>
    </recommendedName>
</protein>
<dbReference type="InterPro" id="IPR029208">
    <property type="entry name" value="COX14"/>
</dbReference>
<keyword evidence="4 6" id="KW-0472">Membrane</keyword>
<evidence type="ECO:0000256" key="1">
    <source>
        <dbReference type="ARBA" id="ARBA00004167"/>
    </source>
</evidence>
<dbReference type="RefSeq" id="XP_022383906.1">
    <property type="nucleotide sequence ID" value="XM_022538106.1"/>
</dbReference>
<gene>
    <name evidence="7" type="ORF">ABOM_010978</name>
</gene>
<accession>A0A1F7ZLK7</accession>
<dbReference type="GeneID" id="34454368"/>
<evidence type="ECO:0000313" key="7">
    <source>
        <dbReference type="EMBL" id="OGM40189.1"/>
    </source>
</evidence>
<dbReference type="Pfam" id="PF14880">
    <property type="entry name" value="COX14"/>
    <property type="match status" value="2"/>
</dbReference>
<evidence type="ECO:0000313" key="8">
    <source>
        <dbReference type="Proteomes" id="UP000179179"/>
    </source>
</evidence>
<evidence type="ECO:0000256" key="2">
    <source>
        <dbReference type="ARBA" id="ARBA00022692"/>
    </source>
</evidence>
<comment type="caution">
    <text evidence="7">The sequence shown here is derived from an EMBL/GenBank/DDBJ whole genome shotgun (WGS) entry which is preliminary data.</text>
</comment>
<keyword evidence="2 6" id="KW-0812">Transmembrane</keyword>
<keyword evidence="3 6" id="KW-1133">Transmembrane helix</keyword>
<dbReference type="GO" id="GO:0016020">
    <property type="term" value="C:membrane"/>
    <property type="evidence" value="ECO:0007669"/>
    <property type="project" value="UniProtKB-SubCell"/>
</dbReference>
<reference evidence="7 8" key="1">
    <citation type="journal article" date="2016" name="Genome Biol. Evol.">
        <title>Draft genome sequence of an aflatoxigenic Aspergillus species, A. bombycis.</title>
        <authorList>
            <person name="Moore G.G."/>
            <person name="Mack B.M."/>
            <person name="Beltz S.B."/>
            <person name="Gilbert M.K."/>
        </authorList>
    </citation>
    <scope>NUCLEOTIDE SEQUENCE [LARGE SCALE GENOMIC DNA]</scope>
    <source>
        <strain evidence="8">NRRL 26010</strain>
    </source>
</reference>
<sequence length="277" mass="29909">MSRSAADATRFTATGPYAHSKPGAAPYKLPGFMANAQSQGSGNGGRPETPKEKVDRLRAQARAARMAQSTSRVDTMIDFGRRFANKAHKTMVYTLIAASGSAHGAVRGVRQTWLMGHCVGICGALTVYSMVSLTLYNRRQRALWIEKELKTLQDAKTAHASGTATPAQLELLKNEKIGEIYEQKKQEEKAQRPWAKFKRYLFDGLSSEEAAAKVEGATENNKPGVLEALNAKAAEEAKAAAAAAAVQQPGQLDALAENAETAAKQTSKSWKSWLTGR</sequence>
<keyword evidence="8" id="KW-1185">Reference proteome</keyword>
<name>A0A1F7ZLK7_9EURO</name>
<feature type="transmembrane region" description="Helical" evidence="6">
    <location>
        <begin position="112"/>
        <end position="136"/>
    </location>
</feature>
<dbReference type="OrthoDB" id="4205486at2759"/>
<dbReference type="EMBL" id="LYCR01000155">
    <property type="protein sequence ID" value="OGM40189.1"/>
    <property type="molecule type" value="Genomic_DNA"/>
</dbReference>
<evidence type="ECO:0000256" key="6">
    <source>
        <dbReference type="SAM" id="Phobius"/>
    </source>
</evidence>
<feature type="transmembrane region" description="Helical" evidence="6">
    <location>
        <begin position="90"/>
        <end position="106"/>
    </location>
</feature>
<dbReference type="Proteomes" id="UP000179179">
    <property type="component" value="Unassembled WGS sequence"/>
</dbReference>
<organism evidence="7 8">
    <name type="scientific">Aspergillus bombycis</name>
    <dbReference type="NCBI Taxonomy" id="109264"/>
    <lineage>
        <taxon>Eukaryota</taxon>
        <taxon>Fungi</taxon>
        <taxon>Dikarya</taxon>
        <taxon>Ascomycota</taxon>
        <taxon>Pezizomycotina</taxon>
        <taxon>Eurotiomycetes</taxon>
        <taxon>Eurotiomycetidae</taxon>
        <taxon>Eurotiales</taxon>
        <taxon>Aspergillaceae</taxon>
        <taxon>Aspergillus</taxon>
    </lineage>
</organism>
<evidence type="ECO:0008006" key="9">
    <source>
        <dbReference type="Google" id="ProtNLM"/>
    </source>
</evidence>
<dbReference type="AlphaFoldDB" id="A0A1F7ZLK7"/>
<proteinExistence type="predicted"/>
<evidence type="ECO:0000256" key="5">
    <source>
        <dbReference type="SAM" id="MobiDB-lite"/>
    </source>
</evidence>
<feature type="region of interest" description="Disordered" evidence="5">
    <location>
        <begin position="1"/>
        <end position="53"/>
    </location>
</feature>